<keyword evidence="2" id="KW-1185">Reference proteome</keyword>
<organism evidence="1 2">
    <name type="scientific">Moniliophthora roreri (strain MCA 2997)</name>
    <name type="common">Cocoa frosty pod rot fungus</name>
    <name type="synonym">Crinipellis roreri</name>
    <dbReference type="NCBI Taxonomy" id="1381753"/>
    <lineage>
        <taxon>Eukaryota</taxon>
        <taxon>Fungi</taxon>
        <taxon>Dikarya</taxon>
        <taxon>Basidiomycota</taxon>
        <taxon>Agaricomycotina</taxon>
        <taxon>Agaricomycetes</taxon>
        <taxon>Agaricomycetidae</taxon>
        <taxon>Agaricales</taxon>
        <taxon>Marasmiineae</taxon>
        <taxon>Marasmiaceae</taxon>
        <taxon>Moniliophthora</taxon>
    </lineage>
</organism>
<gene>
    <name evidence="1" type="ORF">Moror_11254</name>
</gene>
<evidence type="ECO:0000313" key="1">
    <source>
        <dbReference type="EMBL" id="ESK81391.1"/>
    </source>
</evidence>
<proteinExistence type="predicted"/>
<comment type="caution">
    <text evidence="1">The sequence shown here is derived from an EMBL/GenBank/DDBJ whole genome shotgun (WGS) entry which is preliminary data.</text>
</comment>
<dbReference type="EMBL" id="AWSO01002502">
    <property type="protein sequence ID" value="ESK81391.1"/>
    <property type="molecule type" value="Genomic_DNA"/>
</dbReference>
<evidence type="ECO:0000313" key="2">
    <source>
        <dbReference type="Proteomes" id="UP000017559"/>
    </source>
</evidence>
<protein>
    <submittedName>
        <fullName evidence="1">Uncharacterized protein</fullName>
    </submittedName>
</protein>
<dbReference type="Proteomes" id="UP000017559">
    <property type="component" value="Unassembled WGS sequence"/>
</dbReference>
<name>V2WLG6_MONRO</name>
<accession>V2WLG6</accession>
<sequence>MMMFSPSTKTFLYILLIHLQDPTFHVLATCILGGNQKMSLQSIKYLTANFYLTIRSTTPPPDTFNDFENVFDKVQPLNPKMDNVNSEDAKSYTPNASDHLTLHQKLQVNAASHFNNKNEEDKVISRVSWRSSGRKNHQAPWS</sequence>
<dbReference type="AlphaFoldDB" id="V2WLG6"/>
<dbReference type="HOGENOM" id="CLU_1816298_0_0_1"/>
<reference evidence="1 2" key="1">
    <citation type="journal article" date="2014" name="BMC Genomics">
        <title>Genome and secretome analysis of the hemibiotrophic fungal pathogen, Moniliophthora roreri, which causes frosty pod rot disease of cacao: mechanisms of the biotrophic and necrotrophic phases.</title>
        <authorList>
            <person name="Meinhardt L.W."/>
            <person name="Costa G.G.L."/>
            <person name="Thomazella D.P.T."/>
            <person name="Teixeira P.J.P.L."/>
            <person name="Carazzolle M.F."/>
            <person name="Schuster S.C."/>
            <person name="Carlson J.E."/>
            <person name="Guiltinan M.J."/>
            <person name="Mieczkowski P."/>
            <person name="Farmer A."/>
            <person name="Ramaraj T."/>
            <person name="Crozier J."/>
            <person name="Davis R.E."/>
            <person name="Shao J."/>
            <person name="Melnick R.L."/>
            <person name="Pereira G.A.G."/>
            <person name="Bailey B.A."/>
        </authorList>
    </citation>
    <scope>NUCLEOTIDE SEQUENCE [LARGE SCALE GENOMIC DNA]</scope>
    <source>
        <strain evidence="1 2">MCA 2997</strain>
    </source>
</reference>
<dbReference type="KEGG" id="mrr:Moror_11254"/>